<dbReference type="Gene3D" id="3.30.565.10">
    <property type="entry name" value="Histidine kinase-like ATPase, C-terminal domain"/>
    <property type="match status" value="1"/>
</dbReference>
<evidence type="ECO:0000313" key="3">
    <source>
        <dbReference type="EMBL" id="CCV64398.1"/>
    </source>
</evidence>
<feature type="transmembrane region" description="Helical" evidence="1">
    <location>
        <begin position="128"/>
        <end position="149"/>
    </location>
</feature>
<feature type="transmembrane region" description="Helical" evidence="1">
    <location>
        <begin position="161"/>
        <end position="180"/>
    </location>
</feature>
<organism evidence="3 4">
    <name type="scientific">Alteracholeplasma palmae (strain ATCC 49389 / J233)</name>
    <name type="common">Acholeplasma palmae</name>
    <dbReference type="NCBI Taxonomy" id="1318466"/>
    <lineage>
        <taxon>Bacteria</taxon>
        <taxon>Bacillati</taxon>
        <taxon>Mycoplasmatota</taxon>
        <taxon>Mollicutes</taxon>
        <taxon>Acholeplasmatales</taxon>
        <taxon>Acholeplasmataceae</taxon>
        <taxon>Acholeplasma</taxon>
    </lineage>
</organism>
<feature type="transmembrane region" description="Helical" evidence="1">
    <location>
        <begin position="192"/>
        <end position="211"/>
    </location>
</feature>
<dbReference type="Proteomes" id="UP000032740">
    <property type="component" value="Chromosome"/>
</dbReference>
<dbReference type="InterPro" id="IPR032834">
    <property type="entry name" value="NatK-like_C"/>
</dbReference>
<evidence type="ECO:0000259" key="2">
    <source>
        <dbReference type="Pfam" id="PF14501"/>
    </source>
</evidence>
<dbReference type="AlphaFoldDB" id="U4KL05"/>
<accession>U4KL05</accession>
<feature type="transmembrane region" description="Helical" evidence="1">
    <location>
        <begin position="85"/>
        <end position="108"/>
    </location>
</feature>
<evidence type="ECO:0000256" key="1">
    <source>
        <dbReference type="SAM" id="Phobius"/>
    </source>
</evidence>
<reference evidence="3 4" key="1">
    <citation type="journal article" date="2013" name="J. Mol. Microbiol. Biotechnol.">
        <title>Analysis of the Complete Genomes of Acholeplasma brassicae , A. palmae and A. laidlawii and Their Comparison to the Obligate Parasites from ' Candidatus Phytoplasma'.</title>
        <authorList>
            <person name="Kube M."/>
            <person name="Siewert C."/>
            <person name="Migdoll A.M."/>
            <person name="Duduk B."/>
            <person name="Holz S."/>
            <person name="Rabus R."/>
            <person name="Seemuller E."/>
            <person name="Mitrovic J."/>
            <person name="Muller I."/>
            <person name="Buttner C."/>
            <person name="Reinhardt R."/>
        </authorList>
    </citation>
    <scope>NUCLEOTIDE SEQUENCE [LARGE SCALE GENOMIC DNA]</scope>
    <source>
        <strain evidence="3 4">J233</strain>
    </source>
</reference>
<dbReference type="KEGG" id="apal:BN85408210"/>
<dbReference type="SUPFAM" id="SSF55874">
    <property type="entry name" value="ATPase domain of HSP90 chaperone/DNA topoisomerase II/histidine kinase"/>
    <property type="match status" value="1"/>
</dbReference>
<feature type="transmembrane region" description="Helical" evidence="1">
    <location>
        <begin position="6"/>
        <end position="21"/>
    </location>
</feature>
<feature type="transmembrane region" description="Helical" evidence="1">
    <location>
        <begin position="61"/>
        <end position="78"/>
    </location>
</feature>
<keyword evidence="1" id="KW-0812">Transmembrane</keyword>
<protein>
    <submittedName>
        <fullName evidence="3">Two-component system response regulator, putative sensor</fullName>
    </submittedName>
</protein>
<dbReference type="OrthoDB" id="384514at2"/>
<name>U4KL05_ALTPJ</name>
<gene>
    <name evidence="3" type="ORF">BN85408210</name>
</gene>
<dbReference type="STRING" id="1318466.BN85408210"/>
<keyword evidence="1" id="KW-0472">Membrane</keyword>
<proteinExistence type="predicted"/>
<feature type="domain" description="Sensor histidine kinase NatK-like C-terminal" evidence="2">
    <location>
        <begin position="337"/>
        <end position="422"/>
    </location>
</feature>
<feature type="transmembrane region" description="Helical" evidence="1">
    <location>
        <begin position="33"/>
        <end position="55"/>
    </location>
</feature>
<dbReference type="RefSeq" id="WP_026659428.1">
    <property type="nucleotide sequence ID" value="NC_022538.1"/>
</dbReference>
<keyword evidence="1" id="KW-1133">Transmembrane helix</keyword>
<dbReference type="InterPro" id="IPR036890">
    <property type="entry name" value="HATPase_C_sf"/>
</dbReference>
<evidence type="ECO:0000313" key="4">
    <source>
        <dbReference type="Proteomes" id="UP000032740"/>
    </source>
</evidence>
<keyword evidence="4" id="KW-1185">Reference proteome</keyword>
<dbReference type="Pfam" id="PF14501">
    <property type="entry name" value="HATPase_c_5"/>
    <property type="match status" value="1"/>
</dbReference>
<sequence>MTDFIVILSYISSTLFLYLYIRNYSQYFPFRKCAWIAITFIFLATLLPLLNFSWLDEYMHIRLFFAVVAYFIAFPGIFRTNIVNYLFLTFNFILKTYCFFLFFSAIFATAESVSLSLSWINDSYYYHLTHVCTYLASSMSIMFLDHLLLNTKLKDLLTSKRLMGFLLSIQIIMLLNLVAITNGQVYSFDDSWYNVLVMVISISVFAIYFIIRLFTANLSYLIGYKSRTKTLEKQLNIQLDHYHVYESQVRDFLKFKHDYTKTLNAMNLLLDQKNYTAVVNVLSSSITNLSSLKLSYKEYSNNVIIDALLNNYARKFKLIESEFSSTAFLSMDLPFNDLDLIKLFSNIMDNCYEAVSKVKQCENRFVTIDSTVKNGFQLLTITNSSNKTPMKQESYTSKRNKMLHGFGLSIISEILENIGGFILYKKTTINTIPCFQLVLHIPLDEHKKPL</sequence>
<dbReference type="HOGENOM" id="CLU_616275_0_0_14"/>
<dbReference type="EMBL" id="FO681347">
    <property type="protein sequence ID" value="CCV64398.1"/>
    <property type="molecule type" value="Genomic_DNA"/>
</dbReference>